<dbReference type="Pfam" id="PF12796">
    <property type="entry name" value="Ank_2"/>
    <property type="match status" value="3"/>
</dbReference>
<dbReference type="PROSITE" id="PS50088">
    <property type="entry name" value="ANK_REPEAT"/>
    <property type="match status" value="7"/>
</dbReference>
<dbReference type="SMART" id="SM00248">
    <property type="entry name" value="ANK"/>
    <property type="match status" value="9"/>
</dbReference>
<feature type="repeat" description="ANK" evidence="12">
    <location>
        <begin position="174"/>
        <end position="206"/>
    </location>
</feature>
<dbReference type="OrthoDB" id="417785at2759"/>
<keyword evidence="3" id="KW-0268">Exocytosis</keyword>
<dbReference type="GO" id="GO:0090729">
    <property type="term" value="F:toxin activity"/>
    <property type="evidence" value="ECO:0007669"/>
    <property type="project" value="UniProtKB-KW"/>
</dbReference>
<name>A0A4Y2CDV4_ARAVE</name>
<dbReference type="GO" id="GO:0044218">
    <property type="term" value="C:other organism cell membrane"/>
    <property type="evidence" value="ECO:0007669"/>
    <property type="project" value="UniProtKB-KW"/>
</dbReference>
<dbReference type="Pfam" id="PF00536">
    <property type="entry name" value="SAM_1"/>
    <property type="match status" value="1"/>
</dbReference>
<evidence type="ECO:0000256" key="6">
    <source>
        <dbReference type="ARBA" id="ARBA00022656"/>
    </source>
</evidence>
<dbReference type="GO" id="GO:0006887">
    <property type="term" value="P:exocytosis"/>
    <property type="evidence" value="ECO:0007669"/>
    <property type="project" value="UniProtKB-KW"/>
</dbReference>
<dbReference type="CDD" id="cd09487">
    <property type="entry name" value="SAM_superfamily"/>
    <property type="match status" value="1"/>
</dbReference>
<evidence type="ECO:0000256" key="7">
    <source>
        <dbReference type="ARBA" id="ARBA00022699"/>
    </source>
</evidence>
<feature type="repeat" description="ANK" evidence="12">
    <location>
        <begin position="35"/>
        <end position="67"/>
    </location>
</feature>
<feature type="repeat" description="ANK" evidence="12">
    <location>
        <begin position="309"/>
        <end position="341"/>
    </location>
</feature>
<evidence type="ECO:0000256" key="3">
    <source>
        <dbReference type="ARBA" id="ARBA00022483"/>
    </source>
</evidence>
<keyword evidence="7" id="KW-0528">Neurotoxin</keyword>
<evidence type="ECO:0000313" key="15">
    <source>
        <dbReference type="Proteomes" id="UP000499080"/>
    </source>
</evidence>
<dbReference type="AlphaFoldDB" id="A0A4Y2CDV4"/>
<evidence type="ECO:0000313" key="14">
    <source>
        <dbReference type="EMBL" id="GBM02144.1"/>
    </source>
</evidence>
<dbReference type="GO" id="GO:0044231">
    <property type="term" value="C:host cell presynaptic membrane"/>
    <property type="evidence" value="ECO:0007669"/>
    <property type="project" value="UniProtKB-KW"/>
</dbReference>
<dbReference type="InterPro" id="IPR036770">
    <property type="entry name" value="Ankyrin_rpt-contain_sf"/>
</dbReference>
<keyword evidence="9" id="KW-0638">Presynaptic neurotoxin</keyword>
<feature type="domain" description="SAM" evidence="13">
    <location>
        <begin position="598"/>
        <end position="656"/>
    </location>
</feature>
<dbReference type="Proteomes" id="UP000499080">
    <property type="component" value="Unassembled WGS sequence"/>
</dbReference>
<dbReference type="InterPro" id="IPR050889">
    <property type="entry name" value="Dendritic_Spine_Reg/Scaffold"/>
</dbReference>
<accession>A0A4Y2CDV4</accession>
<evidence type="ECO:0000256" key="8">
    <source>
        <dbReference type="ARBA" id="ARBA00022737"/>
    </source>
</evidence>
<evidence type="ECO:0000256" key="12">
    <source>
        <dbReference type="PROSITE-ProRule" id="PRU00023"/>
    </source>
</evidence>
<sequence length="657" mass="72252">MQSHHDILYFCQNGNLAEVRNLLEQGVSVNFQNSEGETPLQVSAANGFSQIVSLLISYGALVDLPNSYGWTPLIHAARHGHFATISLLLKKKAKVNICNKLGLSPIVASAWSGNLKTVKLLVEAGAMVDHIASLNQNTECDLSPLMAAALCGYDDIVTYLLDEGANVDQVSPVTGLSPLMLAAYGGQKKIAQIVVENGSDITKTDICDRSAMDFAVNCSQQEIILFLESIMVSKYANEGSQGADIFIAVRSGDILKVKSILKQNPDSVNAISSHDGMTPLMLAAMLGYNSIINLLICNGAKLDAQDLENGWTALMYAIFHRRSQTVEFLLKKGASIDFRASNGFTALDLARHLDSFDANIIENLASKFLTTNLSTRKTSINSASDTLERKKVSGSERFFSKKSETQTGLKNWFGGVAQHFQQKMLTRLSPRHSDKLSTSDALGLDTTLVNEVFEETKSPNELTEAVKLHPLSPNKYLAKELKEHKIEAIKPPLPPLDYFNPITVSSRKHDKNIKPKRNSLQVPRLLKDYKKKNLLACSSSELEESGDPFQNLADKKIKENVGIKKTEISTVMETTSAASNILPSENESNAIESHTGELTALLHKESLQKYVEKFQEHEVDIDTLQYLTKEDLTDIGIESSGSQKILLDVINKLQKLD</sequence>
<evidence type="ECO:0000256" key="5">
    <source>
        <dbReference type="ARBA" id="ARBA00022537"/>
    </source>
</evidence>
<proteinExistence type="predicted"/>
<dbReference type="InterPro" id="IPR002110">
    <property type="entry name" value="Ankyrin_rpt"/>
</dbReference>
<dbReference type="InterPro" id="IPR013761">
    <property type="entry name" value="SAM/pointed_sf"/>
</dbReference>
<evidence type="ECO:0000256" key="4">
    <source>
        <dbReference type="ARBA" id="ARBA00022525"/>
    </source>
</evidence>
<protein>
    <submittedName>
        <fullName evidence="14">Ankyrin repeat and SAM domain-containing protein 6</fullName>
    </submittedName>
</protein>
<dbReference type="SUPFAM" id="SSF47769">
    <property type="entry name" value="SAM/Pointed domain"/>
    <property type="match status" value="1"/>
</dbReference>
<feature type="repeat" description="ANK" evidence="12">
    <location>
        <begin position="68"/>
        <end position="100"/>
    </location>
</feature>
<keyword evidence="5" id="KW-1052">Target cell membrane</keyword>
<dbReference type="InterPro" id="IPR001660">
    <property type="entry name" value="SAM"/>
</dbReference>
<evidence type="ECO:0000259" key="13">
    <source>
        <dbReference type="PROSITE" id="PS50105"/>
    </source>
</evidence>
<reference evidence="14 15" key="1">
    <citation type="journal article" date="2019" name="Sci. Rep.">
        <title>Orb-weaving spider Araneus ventricosus genome elucidates the spidroin gene catalogue.</title>
        <authorList>
            <person name="Kono N."/>
            <person name="Nakamura H."/>
            <person name="Ohtoshi R."/>
            <person name="Moran D.A.P."/>
            <person name="Shinohara A."/>
            <person name="Yoshida Y."/>
            <person name="Fujiwara M."/>
            <person name="Mori M."/>
            <person name="Tomita M."/>
            <person name="Arakawa K."/>
        </authorList>
    </citation>
    <scope>NUCLEOTIDE SEQUENCE [LARGE SCALE GENOMIC DNA]</scope>
</reference>
<keyword evidence="6" id="KW-0800">Toxin</keyword>
<dbReference type="PROSITE" id="PS50297">
    <property type="entry name" value="ANK_REP_REGION"/>
    <property type="match status" value="6"/>
</dbReference>
<dbReference type="SUPFAM" id="SSF48403">
    <property type="entry name" value="Ankyrin repeat"/>
    <property type="match status" value="1"/>
</dbReference>
<dbReference type="Gene3D" id="1.10.150.50">
    <property type="entry name" value="Transcription Factor, Ets-1"/>
    <property type="match status" value="1"/>
</dbReference>
<evidence type="ECO:0000256" key="1">
    <source>
        <dbReference type="ARBA" id="ARBA00004175"/>
    </source>
</evidence>
<dbReference type="PROSITE" id="PS50105">
    <property type="entry name" value="SAM_DOMAIN"/>
    <property type="match status" value="1"/>
</dbReference>
<keyword evidence="10 12" id="KW-0040">ANK repeat</keyword>
<dbReference type="GO" id="GO:0005576">
    <property type="term" value="C:extracellular region"/>
    <property type="evidence" value="ECO:0007669"/>
    <property type="project" value="UniProtKB-SubCell"/>
</dbReference>
<keyword evidence="11" id="KW-0472">Membrane</keyword>
<comment type="caution">
    <text evidence="14">The sequence shown here is derived from an EMBL/GenBank/DDBJ whole genome shotgun (WGS) entry which is preliminary data.</text>
</comment>
<keyword evidence="8" id="KW-0677">Repeat</keyword>
<comment type="subcellular location">
    <subcellularLocation>
        <location evidence="2">Secreted</location>
    </subcellularLocation>
    <subcellularLocation>
        <location evidence="1">Target cell membrane</location>
    </subcellularLocation>
</comment>
<evidence type="ECO:0000256" key="10">
    <source>
        <dbReference type="ARBA" id="ARBA00023043"/>
    </source>
</evidence>
<feature type="repeat" description="ANK" evidence="12">
    <location>
        <begin position="140"/>
        <end position="172"/>
    </location>
</feature>
<keyword evidence="11" id="KW-1053">Target membrane</keyword>
<feature type="repeat" description="ANK" evidence="12">
    <location>
        <begin position="275"/>
        <end position="307"/>
    </location>
</feature>
<dbReference type="PANTHER" id="PTHR24166">
    <property type="entry name" value="ROLLING PEBBLES, ISOFORM B"/>
    <property type="match status" value="1"/>
</dbReference>
<dbReference type="SMART" id="SM00454">
    <property type="entry name" value="SAM"/>
    <property type="match status" value="1"/>
</dbReference>
<dbReference type="PANTHER" id="PTHR24166:SF48">
    <property type="entry name" value="PROTEIN VAPYRIN"/>
    <property type="match status" value="1"/>
</dbReference>
<evidence type="ECO:0000256" key="11">
    <source>
        <dbReference type="ARBA" id="ARBA00023298"/>
    </source>
</evidence>
<dbReference type="Gene3D" id="1.25.40.20">
    <property type="entry name" value="Ankyrin repeat-containing domain"/>
    <property type="match status" value="3"/>
</dbReference>
<organism evidence="14 15">
    <name type="scientific">Araneus ventricosus</name>
    <name type="common">Orbweaver spider</name>
    <name type="synonym">Epeira ventricosa</name>
    <dbReference type="NCBI Taxonomy" id="182803"/>
    <lineage>
        <taxon>Eukaryota</taxon>
        <taxon>Metazoa</taxon>
        <taxon>Ecdysozoa</taxon>
        <taxon>Arthropoda</taxon>
        <taxon>Chelicerata</taxon>
        <taxon>Arachnida</taxon>
        <taxon>Araneae</taxon>
        <taxon>Araneomorphae</taxon>
        <taxon>Entelegynae</taxon>
        <taxon>Araneoidea</taxon>
        <taxon>Araneidae</taxon>
        <taxon>Araneus</taxon>
    </lineage>
</organism>
<dbReference type="EMBL" id="BGPR01000177">
    <property type="protein sequence ID" value="GBM02144.1"/>
    <property type="molecule type" value="Genomic_DNA"/>
</dbReference>
<gene>
    <name evidence="14" type="primary">ANKS6</name>
    <name evidence="14" type="ORF">AVEN_190574_1</name>
</gene>
<keyword evidence="15" id="KW-1185">Reference proteome</keyword>
<evidence type="ECO:0000256" key="9">
    <source>
        <dbReference type="ARBA" id="ARBA00023028"/>
    </source>
</evidence>
<evidence type="ECO:0000256" key="2">
    <source>
        <dbReference type="ARBA" id="ARBA00004613"/>
    </source>
</evidence>
<feature type="repeat" description="ANK" evidence="12">
    <location>
        <begin position="101"/>
        <end position="133"/>
    </location>
</feature>
<keyword evidence="4" id="KW-0964">Secreted</keyword>